<evidence type="ECO:0000256" key="1">
    <source>
        <dbReference type="ARBA" id="ARBA00012528"/>
    </source>
</evidence>
<dbReference type="RefSeq" id="WP_093553578.1">
    <property type="nucleotide sequence ID" value="NZ_FPBO01000002.1"/>
</dbReference>
<dbReference type="SUPFAM" id="SSF55073">
    <property type="entry name" value="Nucleotide cyclase"/>
    <property type="match status" value="1"/>
</dbReference>
<dbReference type="CDD" id="cd01949">
    <property type="entry name" value="GGDEF"/>
    <property type="match status" value="1"/>
</dbReference>
<dbReference type="Gene3D" id="3.30.70.270">
    <property type="match status" value="1"/>
</dbReference>
<dbReference type="STRING" id="1035707.SAMN05216552_1002302"/>
<accession>A0A1I7FUP7</accession>
<dbReference type="GO" id="GO:0052621">
    <property type="term" value="F:diguanylate cyclase activity"/>
    <property type="evidence" value="ECO:0007669"/>
    <property type="project" value="UniProtKB-EC"/>
</dbReference>
<dbReference type="InterPro" id="IPR029016">
    <property type="entry name" value="GAF-like_dom_sf"/>
</dbReference>
<dbReference type="OrthoDB" id="5571399at2"/>
<dbReference type="FunFam" id="3.30.70.270:FF:000001">
    <property type="entry name" value="Diguanylate cyclase domain protein"/>
    <property type="match status" value="1"/>
</dbReference>
<dbReference type="PANTHER" id="PTHR45138">
    <property type="entry name" value="REGULATORY COMPONENTS OF SENSORY TRANSDUCTION SYSTEM"/>
    <property type="match status" value="1"/>
</dbReference>
<evidence type="ECO:0000313" key="4">
    <source>
        <dbReference type="Proteomes" id="UP000199391"/>
    </source>
</evidence>
<dbReference type="Pfam" id="PF00990">
    <property type="entry name" value="GGDEF"/>
    <property type="match status" value="1"/>
</dbReference>
<dbReference type="SUPFAM" id="SSF55781">
    <property type="entry name" value="GAF domain-like"/>
    <property type="match status" value="1"/>
</dbReference>
<gene>
    <name evidence="3" type="ORF">SAMN05216552_1002302</name>
</gene>
<dbReference type="AlphaFoldDB" id="A0A1I7FUP7"/>
<dbReference type="GO" id="GO:0005886">
    <property type="term" value="C:plasma membrane"/>
    <property type="evidence" value="ECO:0007669"/>
    <property type="project" value="TreeGrafter"/>
</dbReference>
<dbReference type="InterPro" id="IPR000160">
    <property type="entry name" value="GGDEF_dom"/>
</dbReference>
<reference evidence="4" key="1">
    <citation type="submission" date="2016-10" db="EMBL/GenBank/DDBJ databases">
        <authorList>
            <person name="Varghese N."/>
            <person name="Submissions S."/>
        </authorList>
    </citation>
    <scope>NUCLEOTIDE SEQUENCE [LARGE SCALE GENOMIC DNA]</scope>
    <source>
        <strain evidence="4">CGMCC 1.11014</strain>
    </source>
</reference>
<feature type="domain" description="GGDEF" evidence="2">
    <location>
        <begin position="220"/>
        <end position="351"/>
    </location>
</feature>
<protein>
    <recommendedName>
        <fullName evidence="1">diguanylate cyclase</fullName>
        <ecNumber evidence="1">2.7.7.65</ecNumber>
    </recommendedName>
</protein>
<dbReference type="GO" id="GO:0043709">
    <property type="term" value="P:cell adhesion involved in single-species biofilm formation"/>
    <property type="evidence" value="ECO:0007669"/>
    <property type="project" value="TreeGrafter"/>
</dbReference>
<dbReference type="Gene3D" id="3.30.450.40">
    <property type="match status" value="1"/>
</dbReference>
<dbReference type="InterPro" id="IPR003018">
    <property type="entry name" value="GAF"/>
</dbReference>
<keyword evidence="4" id="KW-1185">Reference proteome</keyword>
<dbReference type="Pfam" id="PF01590">
    <property type="entry name" value="GAF"/>
    <property type="match status" value="1"/>
</dbReference>
<name>A0A1I7FUP7_9BURK</name>
<dbReference type="SMART" id="SM00267">
    <property type="entry name" value="GGDEF"/>
    <property type="match status" value="1"/>
</dbReference>
<dbReference type="GO" id="GO:1902201">
    <property type="term" value="P:negative regulation of bacterial-type flagellum-dependent cell motility"/>
    <property type="evidence" value="ECO:0007669"/>
    <property type="project" value="TreeGrafter"/>
</dbReference>
<dbReference type="PROSITE" id="PS50887">
    <property type="entry name" value="GGDEF"/>
    <property type="match status" value="1"/>
</dbReference>
<dbReference type="PANTHER" id="PTHR45138:SF24">
    <property type="entry name" value="DIGUANYLATE CYCLASE DGCC-RELATED"/>
    <property type="match status" value="1"/>
</dbReference>
<dbReference type="EC" id="2.7.7.65" evidence="1"/>
<dbReference type="EMBL" id="FPBO01000002">
    <property type="protein sequence ID" value="SFU39929.1"/>
    <property type="molecule type" value="Genomic_DNA"/>
</dbReference>
<organism evidence="3 4">
    <name type="scientific">Pseudoduganella namucuonensis</name>
    <dbReference type="NCBI Taxonomy" id="1035707"/>
    <lineage>
        <taxon>Bacteria</taxon>
        <taxon>Pseudomonadati</taxon>
        <taxon>Pseudomonadota</taxon>
        <taxon>Betaproteobacteria</taxon>
        <taxon>Burkholderiales</taxon>
        <taxon>Oxalobacteraceae</taxon>
        <taxon>Telluria group</taxon>
        <taxon>Pseudoduganella</taxon>
    </lineage>
</organism>
<dbReference type="NCBIfam" id="TIGR00254">
    <property type="entry name" value="GGDEF"/>
    <property type="match status" value="1"/>
</dbReference>
<evidence type="ECO:0000313" key="3">
    <source>
        <dbReference type="EMBL" id="SFU39929.1"/>
    </source>
</evidence>
<dbReference type="InterPro" id="IPR029787">
    <property type="entry name" value="Nucleotide_cyclase"/>
</dbReference>
<sequence length="351" mass="38113">MLAAENIYPLNPATPRDEQRRLAALRRYQLLDDPFDDEFDKELDFLTRLAATVCGAPYASLSLVDADRVVVKSAYGHAPATLPREQSYCSLAVLGRDGVEIADLCADGRTAFMPRTRAEPQLRMYSAAALVSPDGHAIGALGVMDTRPGALGDERRALLRGLARQAMALIEARATGRELAAARGQLEELATVDTLTGLHNRRALLAKLKFEVARTRRFRTPLSALMIDLDLFREVNERHGDAAGDLVLANVARLVSENVRVIDVPGRYGGGELCVVLPNTPPEGALKLAENLRAKIAAQIHREAGRLPPVTASIGVASFNHMDISDGDGLLRQAEEALRRAKANGRNRVEC</sequence>
<dbReference type="Proteomes" id="UP000199391">
    <property type="component" value="Unassembled WGS sequence"/>
</dbReference>
<dbReference type="InterPro" id="IPR043128">
    <property type="entry name" value="Rev_trsase/Diguanyl_cyclase"/>
</dbReference>
<evidence type="ECO:0000259" key="2">
    <source>
        <dbReference type="PROSITE" id="PS50887"/>
    </source>
</evidence>
<dbReference type="InterPro" id="IPR050469">
    <property type="entry name" value="Diguanylate_Cyclase"/>
</dbReference>
<proteinExistence type="predicted"/>